<evidence type="ECO:0000313" key="1">
    <source>
        <dbReference type="EMBL" id="MDN3573103.1"/>
    </source>
</evidence>
<sequence>MARILRAAGFSAWLVTGLCSTTVLGAPYMIVGNDEKLVWNDEGKPVMSLPGKDNVLVVDLANPEDPKIIANLPLKNSVVGPPANIAIDPSGSMALVADSVSVIQEGEALKQVPDDKVHVIDLKASPPKLATTVQVGKMPSGLDISPKGDMALVALRADNAVAVLSIKGTEVKLVETVPMGDIVSQIAFTPDGRHAVAVKFPAGKASLLDIGADGKVTYNKLDLPTGPWPYNVVVSPTGKIALTADNGNSGASDGSVDTVSVIDLEAQPPRITDRVVVGDGPEGIAISPRGDVGVAVILRGSNASKKAYFYNKNGSLAVLKIDGKAVTKIKEIEVGGLPEAAAFTPDGRYLLVGNYLDQDFSILRVNGTEITDTGKRFKVPGHPASARISPR</sequence>
<dbReference type="RefSeq" id="WP_238289543.1">
    <property type="nucleotide sequence ID" value="NZ_BPQS01000016.1"/>
</dbReference>
<reference evidence="2" key="1">
    <citation type="journal article" date="2019" name="Int. J. Syst. Evol. Microbiol.">
        <title>The Global Catalogue of Microorganisms (GCM) 10K type strain sequencing project: providing services to taxonomists for standard genome sequencing and annotation.</title>
        <authorList>
            <consortium name="The Broad Institute Genomics Platform"/>
            <consortium name="The Broad Institute Genome Sequencing Center for Infectious Disease"/>
            <person name="Wu L."/>
            <person name="Ma J."/>
        </authorList>
    </citation>
    <scope>NUCLEOTIDE SEQUENCE [LARGE SCALE GENOMIC DNA]</scope>
    <source>
        <strain evidence="2">CECT 7806</strain>
    </source>
</reference>
<proteinExistence type="predicted"/>
<accession>A0ABT8AV00</accession>
<dbReference type="InterPro" id="IPR051200">
    <property type="entry name" value="Host-pathogen_enzymatic-act"/>
</dbReference>
<protein>
    <submittedName>
        <fullName evidence="1">YncE family protein</fullName>
    </submittedName>
</protein>
<dbReference type="EMBL" id="JAUFPT010000066">
    <property type="protein sequence ID" value="MDN3573103.1"/>
    <property type="molecule type" value="Genomic_DNA"/>
</dbReference>
<dbReference type="Gene3D" id="2.130.10.10">
    <property type="entry name" value="YVTN repeat-like/Quinoprotein amine dehydrogenase"/>
    <property type="match status" value="2"/>
</dbReference>
<dbReference type="SUPFAM" id="SSF51004">
    <property type="entry name" value="C-terminal (heme d1) domain of cytochrome cd1-nitrite reductase"/>
    <property type="match status" value="1"/>
</dbReference>
<dbReference type="InterPro" id="IPR015943">
    <property type="entry name" value="WD40/YVTN_repeat-like_dom_sf"/>
</dbReference>
<name>A0ABT8AV00_9HYPH</name>
<organism evidence="1 2">
    <name type="scientific">Methylobacterium longum</name>
    <dbReference type="NCBI Taxonomy" id="767694"/>
    <lineage>
        <taxon>Bacteria</taxon>
        <taxon>Pseudomonadati</taxon>
        <taxon>Pseudomonadota</taxon>
        <taxon>Alphaproteobacteria</taxon>
        <taxon>Hyphomicrobiales</taxon>
        <taxon>Methylobacteriaceae</taxon>
        <taxon>Methylobacterium</taxon>
    </lineage>
</organism>
<keyword evidence="2" id="KW-1185">Reference proteome</keyword>
<evidence type="ECO:0000313" key="2">
    <source>
        <dbReference type="Proteomes" id="UP001244297"/>
    </source>
</evidence>
<gene>
    <name evidence="1" type="ORF">QWZ18_21045</name>
</gene>
<dbReference type="PANTHER" id="PTHR47197">
    <property type="entry name" value="PROTEIN NIRF"/>
    <property type="match status" value="1"/>
</dbReference>
<comment type="caution">
    <text evidence="1">The sequence shown here is derived from an EMBL/GenBank/DDBJ whole genome shotgun (WGS) entry which is preliminary data.</text>
</comment>
<dbReference type="InterPro" id="IPR011048">
    <property type="entry name" value="Haem_d1_sf"/>
</dbReference>
<dbReference type="Proteomes" id="UP001244297">
    <property type="component" value="Unassembled WGS sequence"/>
</dbReference>
<dbReference type="PANTHER" id="PTHR47197:SF3">
    <property type="entry name" value="DIHYDRO-HEME D1 DEHYDROGENASE"/>
    <property type="match status" value="1"/>
</dbReference>